<feature type="compositionally biased region" description="Basic and acidic residues" evidence="1">
    <location>
        <begin position="282"/>
        <end position="291"/>
    </location>
</feature>
<evidence type="ECO:0000313" key="2">
    <source>
        <dbReference type="EMBL" id="PLW33610.1"/>
    </source>
</evidence>
<evidence type="ECO:0000313" key="3">
    <source>
        <dbReference type="Proteomes" id="UP000235392"/>
    </source>
</evidence>
<feature type="region of interest" description="Disordered" evidence="1">
    <location>
        <begin position="259"/>
        <end position="331"/>
    </location>
</feature>
<dbReference type="EMBL" id="PGCI01000216">
    <property type="protein sequence ID" value="PLW33610.1"/>
    <property type="molecule type" value="Genomic_DNA"/>
</dbReference>
<feature type="compositionally biased region" description="Low complexity" evidence="1">
    <location>
        <begin position="266"/>
        <end position="281"/>
    </location>
</feature>
<sequence length="331" mass="36975">MVLDILGVPALTEVSSPPQPTQSDTVLVPSPSNQLVEQPKKEDILALAMECEKSGNKDCADMFFKIFDKLISNNIAPINGNPVINDNHSHLLPKRSIEHIASISSSASEKRMKRPLFDPAICNTHTNLGFTQYFDRNIQELRGPIPLTIFDQKWQAEALAYQTEKRPSTSNTNSNKAGRYNGYPYPNEWTLTAGEWERLHRSFSATLCEMYDYGQFCDCYVTNILKYQKDIVEQCKAAVAKFGELSFINNPMLLVAREPTGTQSRNKNNNLTNNNNNGGDFNRNHGGDAGRGRGGRGRGGWSNNRSQRDSYNGGQSSNRNDNNCGRDSNDK</sequence>
<proteinExistence type="predicted"/>
<protein>
    <submittedName>
        <fullName evidence="2">Uncharacterized protein</fullName>
    </submittedName>
</protein>
<evidence type="ECO:0000256" key="1">
    <source>
        <dbReference type="SAM" id="MobiDB-lite"/>
    </source>
</evidence>
<name>A0A2N5U7A1_9BASI</name>
<dbReference type="AlphaFoldDB" id="A0A2N5U7A1"/>
<comment type="caution">
    <text evidence="2">The sequence shown here is derived from an EMBL/GenBank/DDBJ whole genome shotgun (WGS) entry which is preliminary data.</text>
</comment>
<accession>A0A2N5U7A1</accession>
<gene>
    <name evidence="2" type="ORF">PCASD_15759</name>
</gene>
<organism evidence="2 3">
    <name type="scientific">Puccinia coronata f. sp. avenae</name>
    <dbReference type="NCBI Taxonomy" id="200324"/>
    <lineage>
        <taxon>Eukaryota</taxon>
        <taxon>Fungi</taxon>
        <taxon>Dikarya</taxon>
        <taxon>Basidiomycota</taxon>
        <taxon>Pucciniomycotina</taxon>
        <taxon>Pucciniomycetes</taxon>
        <taxon>Pucciniales</taxon>
        <taxon>Pucciniaceae</taxon>
        <taxon>Puccinia</taxon>
    </lineage>
</organism>
<reference evidence="2 3" key="1">
    <citation type="submission" date="2017-11" db="EMBL/GenBank/DDBJ databases">
        <title>De novo assembly and phasing of dikaryotic genomes from two isolates of Puccinia coronata f. sp. avenae, the causal agent of oat crown rust.</title>
        <authorList>
            <person name="Miller M.E."/>
            <person name="Zhang Y."/>
            <person name="Omidvar V."/>
            <person name="Sperschneider J."/>
            <person name="Schwessinger B."/>
            <person name="Raley C."/>
            <person name="Palmer J.M."/>
            <person name="Garnica D."/>
            <person name="Upadhyaya N."/>
            <person name="Rathjen J."/>
            <person name="Taylor J.M."/>
            <person name="Park R.F."/>
            <person name="Dodds P.N."/>
            <person name="Hirsch C.D."/>
            <person name="Kianian S.F."/>
            <person name="Figueroa M."/>
        </authorList>
    </citation>
    <scope>NUCLEOTIDE SEQUENCE [LARGE SCALE GENOMIC DNA]</scope>
    <source>
        <strain evidence="2">12SD80</strain>
    </source>
</reference>
<feature type="compositionally biased region" description="Polar residues" evidence="1">
    <location>
        <begin position="309"/>
        <end position="331"/>
    </location>
</feature>
<dbReference type="Proteomes" id="UP000235392">
    <property type="component" value="Unassembled WGS sequence"/>
</dbReference>